<sequence>MKLDTLKQEAINSAAWQAWQGWYGQLSSRDQRIVRWLAAATAVALLLLVLVVPLMQKNDALQQQYQRSMASYQLLADNAYRFGGASQSSSGGPILPRITQQAQRFGLSLSRYEQDGGDLRVWLDNVAFDDAISWMEQLKQQNIRASLVTVDRTAVGRINLRATLTQS</sequence>
<dbReference type="OrthoDB" id="6120808at2"/>
<evidence type="ECO:0000256" key="3">
    <source>
        <dbReference type="ARBA" id="ARBA00022448"/>
    </source>
</evidence>
<dbReference type="GO" id="GO:0015628">
    <property type="term" value="P:protein secretion by the type II secretion system"/>
    <property type="evidence" value="ECO:0007669"/>
    <property type="project" value="InterPro"/>
</dbReference>
<accession>A0A222FMB3</accession>
<dbReference type="KEGG" id="bsan:CHH28_14525"/>
<evidence type="ECO:0000256" key="2">
    <source>
        <dbReference type="ARBA" id="ARBA00010637"/>
    </source>
</evidence>
<comment type="subcellular location">
    <subcellularLocation>
        <location evidence="1">Cell inner membrane</location>
        <topology evidence="1">Single-pass membrane protein</topology>
    </subcellularLocation>
</comment>
<keyword evidence="3" id="KW-0813">Transport</keyword>
<evidence type="ECO:0000256" key="4">
    <source>
        <dbReference type="ARBA" id="ARBA00022475"/>
    </source>
</evidence>
<gene>
    <name evidence="11" type="ORF">CHH28_14525</name>
</gene>
<dbReference type="AlphaFoldDB" id="A0A222FMB3"/>
<evidence type="ECO:0000256" key="6">
    <source>
        <dbReference type="ARBA" id="ARBA00022692"/>
    </source>
</evidence>
<dbReference type="Gene3D" id="3.30.1360.100">
    <property type="entry name" value="General secretion pathway protein M, EpsM"/>
    <property type="match status" value="1"/>
</dbReference>
<name>A0A222FMB3_9GAMM</name>
<dbReference type="GO" id="GO:0005886">
    <property type="term" value="C:plasma membrane"/>
    <property type="evidence" value="ECO:0007669"/>
    <property type="project" value="UniProtKB-SubCell"/>
</dbReference>
<evidence type="ECO:0000256" key="8">
    <source>
        <dbReference type="ARBA" id="ARBA00022989"/>
    </source>
</evidence>
<keyword evidence="8 10" id="KW-1133">Transmembrane helix</keyword>
<dbReference type="InterPro" id="IPR023229">
    <property type="entry name" value="T2SS_M_periplasmic_sf"/>
</dbReference>
<keyword evidence="7" id="KW-0653">Protein transport</keyword>
<evidence type="ECO:0000256" key="1">
    <source>
        <dbReference type="ARBA" id="ARBA00004377"/>
    </source>
</evidence>
<keyword evidence="5" id="KW-0997">Cell inner membrane</keyword>
<dbReference type="SUPFAM" id="SSF103054">
    <property type="entry name" value="General secretion pathway protein M, EpsM"/>
    <property type="match status" value="1"/>
</dbReference>
<dbReference type="Pfam" id="PF04612">
    <property type="entry name" value="T2SSM"/>
    <property type="match status" value="1"/>
</dbReference>
<evidence type="ECO:0000313" key="12">
    <source>
        <dbReference type="Proteomes" id="UP000202440"/>
    </source>
</evidence>
<evidence type="ECO:0000256" key="9">
    <source>
        <dbReference type="ARBA" id="ARBA00023136"/>
    </source>
</evidence>
<dbReference type="GO" id="GO:0015627">
    <property type="term" value="C:type II protein secretion system complex"/>
    <property type="evidence" value="ECO:0007669"/>
    <property type="project" value="InterPro"/>
</dbReference>
<keyword evidence="4" id="KW-1003">Cell membrane</keyword>
<evidence type="ECO:0008006" key="13">
    <source>
        <dbReference type="Google" id="ProtNLM"/>
    </source>
</evidence>
<organism evidence="11 12">
    <name type="scientific">Bacterioplanes sanyensis</name>
    <dbReference type="NCBI Taxonomy" id="1249553"/>
    <lineage>
        <taxon>Bacteria</taxon>
        <taxon>Pseudomonadati</taxon>
        <taxon>Pseudomonadota</taxon>
        <taxon>Gammaproteobacteria</taxon>
        <taxon>Oceanospirillales</taxon>
        <taxon>Oceanospirillaceae</taxon>
        <taxon>Bacterioplanes</taxon>
    </lineage>
</organism>
<evidence type="ECO:0000313" key="11">
    <source>
        <dbReference type="EMBL" id="ASP39812.1"/>
    </source>
</evidence>
<comment type="similarity">
    <text evidence="2">Belongs to the GSP M family.</text>
</comment>
<evidence type="ECO:0000256" key="7">
    <source>
        <dbReference type="ARBA" id="ARBA00022927"/>
    </source>
</evidence>
<evidence type="ECO:0000256" key="5">
    <source>
        <dbReference type="ARBA" id="ARBA00022519"/>
    </source>
</evidence>
<feature type="transmembrane region" description="Helical" evidence="10">
    <location>
        <begin position="33"/>
        <end position="55"/>
    </location>
</feature>
<dbReference type="Proteomes" id="UP000202440">
    <property type="component" value="Chromosome"/>
</dbReference>
<dbReference type="InterPro" id="IPR007690">
    <property type="entry name" value="T2SS_GspM"/>
</dbReference>
<keyword evidence="9 10" id="KW-0472">Membrane</keyword>
<protein>
    <recommendedName>
        <fullName evidence="13">Type II secretion system protein M</fullName>
    </recommendedName>
</protein>
<dbReference type="RefSeq" id="WP_094060986.1">
    <property type="nucleotide sequence ID" value="NZ_CP022530.1"/>
</dbReference>
<reference evidence="11 12" key="1">
    <citation type="submission" date="2017-07" db="EMBL/GenBank/DDBJ databases">
        <title>Annotated genome sequence of Bacterioplanes sanyensis isolated from Red Sea.</title>
        <authorList>
            <person name="Rehman Z.U."/>
        </authorList>
    </citation>
    <scope>NUCLEOTIDE SEQUENCE [LARGE SCALE GENOMIC DNA]</scope>
    <source>
        <strain evidence="11 12">NV9</strain>
    </source>
</reference>
<keyword evidence="12" id="KW-1185">Reference proteome</keyword>
<dbReference type="EMBL" id="CP022530">
    <property type="protein sequence ID" value="ASP39812.1"/>
    <property type="molecule type" value="Genomic_DNA"/>
</dbReference>
<keyword evidence="6 10" id="KW-0812">Transmembrane</keyword>
<proteinExistence type="inferred from homology"/>
<evidence type="ECO:0000256" key="10">
    <source>
        <dbReference type="SAM" id="Phobius"/>
    </source>
</evidence>